<gene>
    <name evidence="1" type="ORF">BJP37_02050</name>
</gene>
<dbReference type="EMBL" id="MKZS01000001">
    <property type="protein sequence ID" value="OLT63060.1"/>
    <property type="molecule type" value="Genomic_DNA"/>
</dbReference>
<comment type="caution">
    <text evidence="1">The sequence shown here is derived from an EMBL/GenBank/DDBJ whole genome shotgun (WGS) entry which is preliminary data.</text>
</comment>
<accession>A0A1U7NAT1</accession>
<organism evidence="1 2">
    <name type="scientific">Moorena bouillonii PNG</name>
    <dbReference type="NCBI Taxonomy" id="568701"/>
    <lineage>
        <taxon>Bacteria</taxon>
        <taxon>Bacillati</taxon>
        <taxon>Cyanobacteriota</taxon>
        <taxon>Cyanophyceae</taxon>
        <taxon>Coleofasciculales</taxon>
        <taxon>Coleofasciculaceae</taxon>
        <taxon>Moorena</taxon>
    </lineage>
</organism>
<name>A0A1U7NAT1_9CYAN</name>
<evidence type="ECO:0000313" key="2">
    <source>
        <dbReference type="Proteomes" id="UP000186657"/>
    </source>
</evidence>
<reference evidence="1 2" key="1">
    <citation type="submission" date="2016-10" db="EMBL/GenBank/DDBJ databases">
        <title>Comparative genomics uncovers the prolific and rare metabolic potential of the cyanobacterial genus Moorea.</title>
        <authorList>
            <person name="Leao T."/>
            <person name="Castelao G."/>
            <person name="Korobeynikov A."/>
            <person name="Monroe E.A."/>
            <person name="Podell S."/>
            <person name="Glukhov E."/>
            <person name="Allen E."/>
            <person name="Gerwick W.H."/>
            <person name="Gerwick L."/>
        </authorList>
    </citation>
    <scope>NUCLEOTIDE SEQUENCE [LARGE SCALE GENOMIC DNA]</scope>
    <source>
        <strain evidence="1 2">PNG5-198</strain>
    </source>
</reference>
<sequence length="77" mass="9042">MLLVYTYGLVMSNKNRSKSQKRMRGIPVYYDEIKKPHTIMFTDTVWKWLQLSAKDSNTSAGELIERWVRSQIEDTTG</sequence>
<dbReference type="AlphaFoldDB" id="A0A1U7NAT1"/>
<evidence type="ECO:0000313" key="1">
    <source>
        <dbReference type="EMBL" id="OLT63060.1"/>
    </source>
</evidence>
<keyword evidence="2" id="KW-1185">Reference proteome</keyword>
<protein>
    <submittedName>
        <fullName evidence="1">Uncharacterized protein</fullName>
    </submittedName>
</protein>
<dbReference type="Proteomes" id="UP000186657">
    <property type="component" value="Unassembled WGS sequence"/>
</dbReference>
<proteinExistence type="predicted"/>